<comment type="domain">
    <text evidence="11">The J domain is necessary and sufficient to stimulate DnaK ATPase activity. Zinc center 1 plays an important role in the autonomous, DnaK-independent chaperone activity of DnaJ. Zinc center 2 is essential for interaction with DnaK and for DnaJ activity.</text>
</comment>
<dbReference type="CDD" id="cd10719">
    <property type="entry name" value="DnaJ_zf"/>
    <property type="match status" value="1"/>
</dbReference>
<dbReference type="PANTHER" id="PTHR43096">
    <property type="entry name" value="DNAJ HOMOLOG 1, MITOCHONDRIAL-RELATED"/>
    <property type="match status" value="1"/>
</dbReference>
<dbReference type="PROSITE" id="PS51188">
    <property type="entry name" value="ZF_CR"/>
    <property type="match status" value="1"/>
</dbReference>
<dbReference type="GO" id="GO:0006260">
    <property type="term" value="P:DNA replication"/>
    <property type="evidence" value="ECO:0007669"/>
    <property type="project" value="UniProtKB-KW"/>
</dbReference>
<feature type="binding site" evidence="11">
    <location>
        <position position="192"/>
    </location>
    <ligand>
        <name>Zn(2+)</name>
        <dbReference type="ChEBI" id="CHEBI:29105"/>
        <label>2</label>
    </ligand>
</feature>
<evidence type="ECO:0000259" key="14">
    <source>
        <dbReference type="PROSITE" id="PS51188"/>
    </source>
</evidence>
<dbReference type="InterPro" id="IPR012724">
    <property type="entry name" value="DnaJ"/>
</dbReference>
<dbReference type="GO" id="GO:0005524">
    <property type="term" value="F:ATP binding"/>
    <property type="evidence" value="ECO:0007669"/>
    <property type="project" value="InterPro"/>
</dbReference>
<comment type="function">
    <text evidence="11">Participates actively in the response to hyperosmotic and heat shock by preventing the aggregation of stress-denatured proteins and by disaggregating proteins, also in an autonomous, DnaK-independent fashion. Unfolded proteins bind initially to DnaJ; upon interaction with the DnaJ-bound protein, DnaK hydrolyzes its bound ATP, resulting in the formation of a stable complex. GrpE releases ADP from DnaK; ATP binding to DnaK triggers the release of the substrate protein, thus completing the reaction cycle. Several rounds of ATP-dependent interactions between DnaJ, DnaK and GrpE are required for fully efficient folding. Also involved, together with DnaK and GrpE, in the DNA replication of plasmids through activation of initiation proteins.</text>
</comment>
<dbReference type="Pfam" id="PF00684">
    <property type="entry name" value="DnaJ_CXXCXGXG"/>
    <property type="match status" value="1"/>
</dbReference>
<comment type="subcellular location">
    <subcellularLocation>
        <location evidence="11">Cytoplasm</location>
    </subcellularLocation>
</comment>
<dbReference type="GO" id="GO:0005737">
    <property type="term" value="C:cytoplasm"/>
    <property type="evidence" value="ECO:0007669"/>
    <property type="project" value="UniProtKB-SubCell"/>
</dbReference>
<dbReference type="PRINTS" id="PR00625">
    <property type="entry name" value="JDOMAIN"/>
</dbReference>
<dbReference type="InterPro" id="IPR036410">
    <property type="entry name" value="HSP_DnaJ_Cys-rich_dom_sf"/>
</dbReference>
<dbReference type="FunFam" id="2.60.260.20:FF:000013">
    <property type="entry name" value="DnaJ subfamily B member 11"/>
    <property type="match status" value="1"/>
</dbReference>
<dbReference type="Pfam" id="PF01556">
    <property type="entry name" value="DnaJ_C"/>
    <property type="match status" value="1"/>
</dbReference>
<feature type="binding site" evidence="11">
    <location>
        <position position="195"/>
    </location>
    <ligand>
        <name>Zn(2+)</name>
        <dbReference type="ChEBI" id="CHEBI:29105"/>
        <label>2</label>
    </ligand>
</feature>
<evidence type="ECO:0000256" key="2">
    <source>
        <dbReference type="ARBA" id="ARBA00022705"/>
    </source>
</evidence>
<reference evidence="15" key="1">
    <citation type="journal article" date="2021" name="PeerJ">
        <title>Extensive microbial diversity within the chicken gut microbiome revealed by metagenomics and culture.</title>
        <authorList>
            <person name="Gilroy R."/>
            <person name="Ravi A."/>
            <person name="Getino M."/>
            <person name="Pursley I."/>
            <person name="Horton D.L."/>
            <person name="Alikhan N.F."/>
            <person name="Baker D."/>
            <person name="Gharbi K."/>
            <person name="Hall N."/>
            <person name="Watson M."/>
            <person name="Adriaenssens E.M."/>
            <person name="Foster-Nyarko E."/>
            <person name="Jarju S."/>
            <person name="Secka A."/>
            <person name="Antonio M."/>
            <person name="Oren A."/>
            <person name="Chaudhuri R.R."/>
            <person name="La Ragione R."/>
            <person name="Hildebrand F."/>
            <person name="Pallen M.J."/>
        </authorList>
    </citation>
    <scope>NUCLEOTIDE SEQUENCE</scope>
    <source>
        <strain evidence="15">ChiGjej2B2-7701</strain>
    </source>
</reference>
<keyword evidence="7 11" id="KW-0346">Stress response</keyword>
<accession>A0A921IT46</accession>
<dbReference type="Gene3D" id="1.10.287.110">
    <property type="entry name" value="DnaJ domain"/>
    <property type="match status" value="1"/>
</dbReference>
<evidence type="ECO:0000256" key="9">
    <source>
        <dbReference type="ARBA" id="ARBA00061004"/>
    </source>
</evidence>
<dbReference type="GO" id="GO:0016491">
    <property type="term" value="F:oxidoreductase activity"/>
    <property type="evidence" value="ECO:0007669"/>
    <property type="project" value="UniProtKB-KW"/>
</dbReference>
<dbReference type="Proteomes" id="UP000746751">
    <property type="component" value="Unassembled WGS sequence"/>
</dbReference>
<sequence>MADKRDYYEVLGVDRDADQRTIKRAFLKKAREVHPDVSDDPDAEAKFKEVNEAYSVLSDEQKRANYDRFGTADGPGMGGGYVDFSDIFGGMGMDDIFSSFFGGGAAGSRGGASARRTRGRDMAITLTVTLEEAARGCTKTISYDRLATCEDCHGTGGADGAQEKQCPRCHGTGFVTTVQRSIFGQVQSSSPCPDCHGEGTVIDHPCEMCDGQGRTPTHEKIDIDVPAGIATGRQLRVRGYGEAGFRGAASGDLIVTVQVSEHDRFQRSGDDLYCTVEVPMASAALGCTVQVDGILDGERIDVEIPSGTQYGDAITVDGRGMPRSGGGGSRGRLIVRVAIVVPRKMSPAAREALERFAREMGESPTSRKTMGDRIRDAIDDILE</sequence>
<feature type="binding site" evidence="11">
    <location>
        <position position="209"/>
    </location>
    <ligand>
        <name>Zn(2+)</name>
        <dbReference type="ChEBI" id="CHEBI:29105"/>
        <label>1</label>
    </ligand>
</feature>
<dbReference type="PROSITE" id="PS50076">
    <property type="entry name" value="DNAJ_2"/>
    <property type="match status" value="1"/>
</dbReference>
<dbReference type="Gene3D" id="2.10.230.10">
    <property type="entry name" value="Heat shock protein DnaJ, cysteine-rich domain"/>
    <property type="match status" value="1"/>
</dbReference>
<feature type="binding site" evidence="11">
    <location>
        <position position="149"/>
    </location>
    <ligand>
        <name>Zn(2+)</name>
        <dbReference type="ChEBI" id="CHEBI:29105"/>
        <label>1</label>
    </ligand>
</feature>
<feature type="zinc finger region" description="CR-type" evidence="12">
    <location>
        <begin position="136"/>
        <end position="218"/>
    </location>
</feature>
<dbReference type="FunFam" id="2.10.230.10:FF:000002">
    <property type="entry name" value="Molecular chaperone DnaJ"/>
    <property type="match status" value="1"/>
</dbReference>
<feature type="binding site" evidence="11">
    <location>
        <position position="169"/>
    </location>
    <ligand>
        <name>Zn(2+)</name>
        <dbReference type="ChEBI" id="CHEBI:29105"/>
        <label>2</label>
    </ligand>
</feature>
<dbReference type="PANTHER" id="PTHR43096:SF48">
    <property type="entry name" value="CHAPERONE PROTEIN DNAJ"/>
    <property type="match status" value="1"/>
</dbReference>
<dbReference type="GO" id="GO:0009408">
    <property type="term" value="P:response to heat"/>
    <property type="evidence" value="ECO:0007669"/>
    <property type="project" value="InterPro"/>
</dbReference>
<name>A0A921IT46_9ACTN</name>
<evidence type="ECO:0000256" key="8">
    <source>
        <dbReference type="ARBA" id="ARBA00023186"/>
    </source>
</evidence>
<feature type="domain" description="J" evidence="13">
    <location>
        <begin position="6"/>
        <end position="70"/>
    </location>
</feature>
<evidence type="ECO:0000256" key="3">
    <source>
        <dbReference type="ARBA" id="ARBA00022723"/>
    </source>
</evidence>
<dbReference type="InterPro" id="IPR001305">
    <property type="entry name" value="HSP_DnaJ_Cys-rich_dom"/>
</dbReference>
<dbReference type="InterPro" id="IPR018253">
    <property type="entry name" value="DnaJ_domain_CS"/>
</dbReference>
<evidence type="ECO:0000259" key="13">
    <source>
        <dbReference type="PROSITE" id="PS50076"/>
    </source>
</evidence>
<evidence type="ECO:0000256" key="4">
    <source>
        <dbReference type="ARBA" id="ARBA00022737"/>
    </source>
</evidence>
<feature type="domain" description="CR-type" evidence="14">
    <location>
        <begin position="136"/>
        <end position="218"/>
    </location>
</feature>
<reference evidence="15" key="2">
    <citation type="submission" date="2021-09" db="EMBL/GenBank/DDBJ databases">
        <authorList>
            <person name="Gilroy R."/>
        </authorList>
    </citation>
    <scope>NUCLEOTIDE SEQUENCE</scope>
    <source>
        <strain evidence="15">ChiGjej2B2-7701</strain>
    </source>
</reference>
<comment type="caution">
    <text evidence="15">The sequence shown here is derived from an EMBL/GenBank/DDBJ whole genome shotgun (WGS) entry which is preliminary data.</text>
</comment>
<dbReference type="SUPFAM" id="SSF49493">
    <property type="entry name" value="HSP40/DnaJ peptide-binding domain"/>
    <property type="match status" value="2"/>
</dbReference>
<dbReference type="Pfam" id="PF00226">
    <property type="entry name" value="DnaJ"/>
    <property type="match status" value="1"/>
</dbReference>
<dbReference type="EMBL" id="DYVF01000047">
    <property type="protein sequence ID" value="HJG31320.1"/>
    <property type="molecule type" value="Genomic_DNA"/>
</dbReference>
<comment type="similarity">
    <text evidence="9 11">Belongs to the DnaJ family.</text>
</comment>
<evidence type="ECO:0000256" key="12">
    <source>
        <dbReference type="PROSITE-ProRule" id="PRU00546"/>
    </source>
</evidence>
<feature type="repeat" description="CXXCXGXG motif" evidence="11">
    <location>
        <begin position="149"/>
        <end position="156"/>
    </location>
</feature>
<dbReference type="SMART" id="SM00271">
    <property type="entry name" value="DnaJ"/>
    <property type="match status" value="1"/>
</dbReference>
<dbReference type="CDD" id="cd06257">
    <property type="entry name" value="DnaJ"/>
    <property type="match status" value="1"/>
</dbReference>
<gene>
    <name evidence="11 15" type="primary">dnaJ</name>
    <name evidence="15" type="ORF">K8U80_07985</name>
</gene>
<feature type="repeat" description="CXXCXGXG motif" evidence="11">
    <location>
        <begin position="192"/>
        <end position="199"/>
    </location>
</feature>
<keyword evidence="5 11" id="KW-0863">Zinc-finger</keyword>
<keyword evidence="15" id="KW-0560">Oxidoreductase</keyword>
<keyword evidence="3 11" id="KW-0479">Metal-binding</keyword>
<dbReference type="Gene3D" id="2.60.260.20">
    <property type="entry name" value="Urease metallochaperone UreE, N-terminal domain"/>
    <property type="match status" value="2"/>
</dbReference>
<feature type="repeat" description="CXXCXGXG motif" evidence="11">
    <location>
        <begin position="206"/>
        <end position="213"/>
    </location>
</feature>
<evidence type="ECO:0000256" key="7">
    <source>
        <dbReference type="ARBA" id="ARBA00023016"/>
    </source>
</evidence>
<comment type="cofactor">
    <cofactor evidence="11">
        <name>Zn(2+)</name>
        <dbReference type="ChEBI" id="CHEBI:29105"/>
    </cofactor>
    <text evidence="11">Binds 2 Zn(2+) ions per monomer.</text>
</comment>
<feature type="binding site" evidence="11">
    <location>
        <position position="166"/>
    </location>
    <ligand>
        <name>Zn(2+)</name>
        <dbReference type="ChEBI" id="CHEBI:29105"/>
        <label>2</label>
    </ligand>
</feature>
<dbReference type="InterPro" id="IPR002939">
    <property type="entry name" value="DnaJ_C"/>
</dbReference>
<evidence type="ECO:0000313" key="16">
    <source>
        <dbReference type="Proteomes" id="UP000746751"/>
    </source>
</evidence>
<evidence type="ECO:0000256" key="5">
    <source>
        <dbReference type="ARBA" id="ARBA00022771"/>
    </source>
</evidence>
<evidence type="ECO:0000256" key="1">
    <source>
        <dbReference type="ARBA" id="ARBA00022490"/>
    </source>
</evidence>
<dbReference type="HAMAP" id="MF_01152">
    <property type="entry name" value="DnaJ"/>
    <property type="match status" value="1"/>
</dbReference>
<dbReference type="GO" id="GO:0051082">
    <property type="term" value="F:unfolded protein binding"/>
    <property type="evidence" value="ECO:0007669"/>
    <property type="project" value="UniProtKB-UniRule"/>
</dbReference>
<dbReference type="AlphaFoldDB" id="A0A921IT46"/>
<feature type="repeat" description="CXXCXGXG motif" evidence="11">
    <location>
        <begin position="166"/>
        <end position="173"/>
    </location>
</feature>
<evidence type="ECO:0000256" key="10">
    <source>
        <dbReference type="ARBA" id="ARBA00067609"/>
    </source>
</evidence>
<keyword evidence="1 11" id="KW-0963">Cytoplasm</keyword>
<dbReference type="NCBIfam" id="TIGR02349">
    <property type="entry name" value="DnaJ_bact"/>
    <property type="match status" value="1"/>
</dbReference>
<evidence type="ECO:0000256" key="6">
    <source>
        <dbReference type="ARBA" id="ARBA00022833"/>
    </source>
</evidence>
<dbReference type="InterPro" id="IPR008971">
    <property type="entry name" value="HSP40/DnaJ_pept-bd"/>
</dbReference>
<evidence type="ECO:0000256" key="11">
    <source>
        <dbReference type="HAMAP-Rule" id="MF_01152"/>
    </source>
</evidence>
<dbReference type="GO" id="GO:0031072">
    <property type="term" value="F:heat shock protein binding"/>
    <property type="evidence" value="ECO:0007669"/>
    <property type="project" value="InterPro"/>
</dbReference>
<dbReference type="InterPro" id="IPR001623">
    <property type="entry name" value="DnaJ_domain"/>
</dbReference>
<feature type="binding site" evidence="11">
    <location>
        <position position="206"/>
    </location>
    <ligand>
        <name>Zn(2+)</name>
        <dbReference type="ChEBI" id="CHEBI:29105"/>
        <label>1</label>
    </ligand>
</feature>
<dbReference type="InterPro" id="IPR036869">
    <property type="entry name" value="J_dom_sf"/>
</dbReference>
<feature type="binding site" evidence="11">
    <location>
        <position position="152"/>
    </location>
    <ligand>
        <name>Zn(2+)</name>
        <dbReference type="ChEBI" id="CHEBI:29105"/>
        <label>1</label>
    </ligand>
</feature>
<keyword evidence="2 11" id="KW-0235">DNA replication</keyword>
<evidence type="ECO:0000313" key="15">
    <source>
        <dbReference type="EMBL" id="HJG31320.1"/>
    </source>
</evidence>
<keyword evidence="4 11" id="KW-0677">Repeat</keyword>
<keyword evidence="8 11" id="KW-0143">Chaperone</keyword>
<keyword evidence="6 11" id="KW-0862">Zinc</keyword>
<comment type="subunit">
    <text evidence="11">Homodimer.</text>
</comment>
<protein>
    <recommendedName>
        <fullName evidence="10 11">Chaperone protein DnaJ</fullName>
    </recommendedName>
</protein>
<dbReference type="NCBIfam" id="NF008035">
    <property type="entry name" value="PRK10767.1"/>
    <property type="match status" value="1"/>
</dbReference>
<dbReference type="CDD" id="cd10747">
    <property type="entry name" value="DnaJ_C"/>
    <property type="match status" value="1"/>
</dbReference>
<dbReference type="RefSeq" id="WP_273342162.1">
    <property type="nucleotide sequence ID" value="NZ_JAUEIM010000001.1"/>
</dbReference>
<dbReference type="PROSITE" id="PS00636">
    <property type="entry name" value="DNAJ_1"/>
    <property type="match status" value="1"/>
</dbReference>
<proteinExistence type="inferred from homology"/>
<dbReference type="GO" id="GO:0042026">
    <property type="term" value="P:protein refolding"/>
    <property type="evidence" value="ECO:0007669"/>
    <property type="project" value="TreeGrafter"/>
</dbReference>
<organism evidence="15 16">
    <name type="scientific">Collinsella ihumii</name>
    <dbReference type="NCBI Taxonomy" id="1720204"/>
    <lineage>
        <taxon>Bacteria</taxon>
        <taxon>Bacillati</taxon>
        <taxon>Actinomycetota</taxon>
        <taxon>Coriobacteriia</taxon>
        <taxon>Coriobacteriales</taxon>
        <taxon>Coriobacteriaceae</taxon>
        <taxon>Collinsella</taxon>
    </lineage>
</organism>
<dbReference type="SUPFAM" id="SSF46565">
    <property type="entry name" value="Chaperone J-domain"/>
    <property type="match status" value="1"/>
</dbReference>
<dbReference type="SUPFAM" id="SSF57938">
    <property type="entry name" value="DnaJ/Hsp40 cysteine-rich domain"/>
    <property type="match status" value="1"/>
</dbReference>
<dbReference type="GO" id="GO:0008270">
    <property type="term" value="F:zinc ion binding"/>
    <property type="evidence" value="ECO:0007669"/>
    <property type="project" value="UniProtKB-UniRule"/>
</dbReference>